<evidence type="ECO:0000256" key="4">
    <source>
        <dbReference type="ARBA" id="ARBA00022840"/>
    </source>
</evidence>
<keyword evidence="4" id="KW-0067">ATP-binding</keyword>
<dbReference type="InterPro" id="IPR027417">
    <property type="entry name" value="P-loop_NTPase"/>
</dbReference>
<dbReference type="GO" id="GO:0016787">
    <property type="term" value="F:hydrolase activity"/>
    <property type="evidence" value="ECO:0007669"/>
    <property type="project" value="UniProtKB-KW"/>
</dbReference>
<dbReference type="PANTHER" id="PTHR43788">
    <property type="entry name" value="DNA2/NAM7 HELICASE FAMILY MEMBER"/>
    <property type="match status" value="1"/>
</dbReference>
<keyword evidence="2" id="KW-0378">Hydrolase</keyword>
<dbReference type="EMBL" id="HE797031">
    <property type="protein sequence ID" value="CCM01391.1"/>
    <property type="molecule type" value="Genomic_DNA"/>
</dbReference>
<proteinExistence type="predicted"/>
<dbReference type="SUPFAM" id="SSF52540">
    <property type="entry name" value="P-loop containing nucleoside triphosphate hydrolases"/>
    <property type="match status" value="1"/>
</dbReference>
<dbReference type="InterPro" id="IPR041679">
    <property type="entry name" value="DNA2/NAM7-like_C"/>
</dbReference>
<dbReference type="GO" id="GO:0043139">
    <property type="term" value="F:5'-3' DNA helicase activity"/>
    <property type="evidence" value="ECO:0007669"/>
    <property type="project" value="TreeGrafter"/>
</dbReference>
<dbReference type="CDD" id="cd18808">
    <property type="entry name" value="SF1_C_Upf1"/>
    <property type="match status" value="1"/>
</dbReference>
<evidence type="ECO:0000259" key="5">
    <source>
        <dbReference type="Pfam" id="PF13087"/>
    </source>
</evidence>
<dbReference type="InterPro" id="IPR047187">
    <property type="entry name" value="SF1_C_Upf1"/>
</dbReference>
<dbReference type="InterPro" id="IPR050534">
    <property type="entry name" value="Coronavir_polyprotein_1ab"/>
</dbReference>
<dbReference type="Pfam" id="PF13604">
    <property type="entry name" value="AAA_30"/>
    <property type="match status" value="1"/>
</dbReference>
<keyword evidence="3" id="KW-0347">Helicase</keyword>
<keyword evidence="1" id="KW-0547">Nucleotide-binding</keyword>
<sequence>MQDRTFRLKQTIYKAPHPPVDFVQLNEAELSEDFVDTFLQTAVGDTFGVAAAYGSKGILTSIAFATPSRGVFVQMPKPGSNAKAKSKKGGQGKVQGRDILHRGFLCRPGFRKMVLDAPRLVAALQLDFGLTATQIIELWSILSSNRQTNNDLYKVLGGENLLHSERASDIFLAESADASHLRNVCERAWASCQVSHIKHLQKQLLAISPIDTHTFNAKHLAICVKSIRDADRLRALKPTKVKNDVSAEFSRTNGVLNVNLTRFKTRLRKSKVLVEISNKGSAPISASGRTVHAEGKSARISVHQNVSTNAKICSVYTIGREDPTYAELERTEAILAVLQCRIKLFEVPVVRKMFNTETSRMSCKKKDSAKSNLDVPDICFPSRPLNGTQTVAVRRILSTESNDQICLIHGPPGTGKTTVIAASVTSIIAASKSDHGVWLIAQSNVAVKNIAEKLGSVGFWEFKVLVSKDFHFEWHEHLYEDIERNVIRSDDFAPNAVGMSRLLLDSRVILCTISMLSHPRLGSTGLTRLVPVTTVIVDEASQIELGDYLPLLYKFGQNLRKLVFIGDDKQLAPYGQDDLRNLCSVFELPHLRQEAVFLDTQYRMPVPIGKFISAHVYGGRLNTEHSVNSRLSCRFVDVKHGKERRSGNSWVNDAEAHAIEFIATKLHKQSKAFRIITPYDAQRNLLENRLRAVGIPWENKCFNVDSFQGNEEEYIIVSVVRSEKIGFLSNVRRTNVMLSRCKTGMIICSSRAFLQGKASSTLMGKLATEWGANSWVPWRDLLSGRF</sequence>
<name>J4I9L9_9APHY</name>
<dbReference type="PANTHER" id="PTHR43788:SF16">
    <property type="entry name" value="HELICASE WITH ZINC FINGER 2"/>
    <property type="match status" value="1"/>
</dbReference>
<dbReference type="HOGENOM" id="CLU_010083_0_0_1"/>
<evidence type="ECO:0000256" key="3">
    <source>
        <dbReference type="ARBA" id="ARBA00022806"/>
    </source>
</evidence>
<dbReference type="GeneID" id="24096302"/>
<evidence type="ECO:0000256" key="2">
    <source>
        <dbReference type="ARBA" id="ARBA00022801"/>
    </source>
</evidence>
<evidence type="ECO:0000313" key="7">
    <source>
        <dbReference type="Proteomes" id="UP000006352"/>
    </source>
</evidence>
<dbReference type="InParanoid" id="J4I9L9"/>
<dbReference type="AlphaFoldDB" id="J4I9L9"/>
<organism evidence="6 7">
    <name type="scientific">Fibroporia radiculosa</name>
    <dbReference type="NCBI Taxonomy" id="599839"/>
    <lineage>
        <taxon>Eukaryota</taxon>
        <taxon>Fungi</taxon>
        <taxon>Dikarya</taxon>
        <taxon>Basidiomycota</taxon>
        <taxon>Agaricomycotina</taxon>
        <taxon>Agaricomycetes</taxon>
        <taxon>Polyporales</taxon>
        <taxon>Fibroporiaceae</taxon>
        <taxon>Fibroporia</taxon>
    </lineage>
</organism>
<gene>
    <name evidence="6" type="ORF">FIBRA_03442</name>
</gene>
<evidence type="ECO:0000256" key="1">
    <source>
        <dbReference type="ARBA" id="ARBA00022741"/>
    </source>
</evidence>
<accession>J4I9L9</accession>
<dbReference type="STRING" id="599839.J4I9L9"/>
<evidence type="ECO:0000313" key="6">
    <source>
        <dbReference type="EMBL" id="CCM01391.1"/>
    </source>
</evidence>
<dbReference type="OrthoDB" id="6513042at2759"/>
<dbReference type="GO" id="GO:0005524">
    <property type="term" value="F:ATP binding"/>
    <property type="evidence" value="ECO:0007669"/>
    <property type="project" value="UniProtKB-KW"/>
</dbReference>
<protein>
    <recommendedName>
        <fullName evidence="5">DNA2/NAM7 helicase-like C-terminal domain-containing protein</fullName>
    </recommendedName>
</protein>
<dbReference type="Proteomes" id="UP000006352">
    <property type="component" value="Unassembled WGS sequence"/>
</dbReference>
<dbReference type="Gene3D" id="3.40.50.300">
    <property type="entry name" value="P-loop containing nucleotide triphosphate hydrolases"/>
    <property type="match status" value="2"/>
</dbReference>
<dbReference type="CDD" id="cd17934">
    <property type="entry name" value="DEXXQc_Upf1-like"/>
    <property type="match status" value="1"/>
</dbReference>
<dbReference type="RefSeq" id="XP_012180674.1">
    <property type="nucleotide sequence ID" value="XM_012325284.1"/>
</dbReference>
<keyword evidence="7" id="KW-1185">Reference proteome</keyword>
<dbReference type="Pfam" id="PF13087">
    <property type="entry name" value="AAA_12"/>
    <property type="match status" value="1"/>
</dbReference>
<reference evidence="6 7" key="1">
    <citation type="journal article" date="2012" name="Appl. Environ. Microbiol.">
        <title>Short-read sequencing for genomic analysis of the brown rot fungus Fibroporia radiculosa.</title>
        <authorList>
            <person name="Tang J.D."/>
            <person name="Perkins A.D."/>
            <person name="Sonstegard T.S."/>
            <person name="Schroeder S.G."/>
            <person name="Burgess S.C."/>
            <person name="Diehl S.V."/>
        </authorList>
    </citation>
    <scope>NUCLEOTIDE SEQUENCE [LARGE SCALE GENOMIC DNA]</scope>
    <source>
        <strain evidence="6 7">TFFH 294</strain>
    </source>
</reference>
<feature type="domain" description="DNA2/NAM7 helicase-like C-terminal" evidence="5">
    <location>
        <begin position="592"/>
        <end position="750"/>
    </location>
</feature>